<evidence type="ECO:0000313" key="2">
    <source>
        <dbReference type="EMBL" id="PWA72962.1"/>
    </source>
</evidence>
<dbReference type="GO" id="GO:0022625">
    <property type="term" value="C:cytosolic large ribosomal subunit"/>
    <property type="evidence" value="ECO:0007669"/>
    <property type="project" value="InterPro"/>
</dbReference>
<protein>
    <submittedName>
        <fullName evidence="2">60S ribosomal protein L35</fullName>
    </submittedName>
</protein>
<keyword evidence="1" id="KW-0472">Membrane</keyword>
<accession>A0A2U1NHG9</accession>
<proteinExistence type="predicted"/>
<dbReference type="EMBL" id="PKPP01002814">
    <property type="protein sequence ID" value="PWA72962.1"/>
    <property type="molecule type" value="Genomic_DNA"/>
</dbReference>
<comment type="caution">
    <text evidence="2">The sequence shown here is derived from an EMBL/GenBank/DDBJ whole genome shotgun (WGS) entry which is preliminary data.</text>
</comment>
<name>A0A2U1NHG9_ARTAN</name>
<keyword evidence="1" id="KW-1133">Transmembrane helix</keyword>
<dbReference type="AlphaFoldDB" id="A0A2U1NHG9"/>
<sequence length="129" mass="15454">MMFNYQTCFLTVLPFTLPNKSLLVIFAGIGVVRLVLELVYVFFMEAYKNKKYLPLDLRPTKTRAIRRRLTKHQDWRALSYELEGKVIWRLYEVLRRQSRKQGMVVWQLLCTRNFGVQHQLLIDGEFKVL</sequence>
<dbReference type="STRING" id="35608.A0A2U1NHG9"/>
<keyword evidence="2" id="KW-0689">Ribosomal protein</keyword>
<keyword evidence="1" id="KW-0812">Transmembrane</keyword>
<feature type="transmembrane region" description="Helical" evidence="1">
    <location>
        <begin position="22"/>
        <end position="43"/>
    </location>
</feature>
<dbReference type="GO" id="GO:0000463">
    <property type="term" value="P:maturation of LSU-rRNA from tricistronic rRNA transcript (SSU-rRNA, 5.8S rRNA, LSU-rRNA)"/>
    <property type="evidence" value="ECO:0007669"/>
    <property type="project" value="InterPro"/>
</dbReference>
<reference evidence="2 3" key="1">
    <citation type="journal article" date="2018" name="Mol. Plant">
        <title>The genome of Artemisia annua provides insight into the evolution of Asteraceae family and artemisinin biosynthesis.</title>
        <authorList>
            <person name="Shen Q."/>
            <person name="Zhang L."/>
            <person name="Liao Z."/>
            <person name="Wang S."/>
            <person name="Yan T."/>
            <person name="Shi P."/>
            <person name="Liu M."/>
            <person name="Fu X."/>
            <person name="Pan Q."/>
            <person name="Wang Y."/>
            <person name="Lv Z."/>
            <person name="Lu X."/>
            <person name="Zhang F."/>
            <person name="Jiang W."/>
            <person name="Ma Y."/>
            <person name="Chen M."/>
            <person name="Hao X."/>
            <person name="Li L."/>
            <person name="Tang Y."/>
            <person name="Lv G."/>
            <person name="Zhou Y."/>
            <person name="Sun X."/>
            <person name="Brodelius P.E."/>
            <person name="Rose J.K.C."/>
            <person name="Tang K."/>
        </authorList>
    </citation>
    <scope>NUCLEOTIDE SEQUENCE [LARGE SCALE GENOMIC DNA]</scope>
    <source>
        <strain evidence="3">cv. Huhao1</strain>
        <tissue evidence="2">Leaf</tissue>
    </source>
</reference>
<organism evidence="2 3">
    <name type="scientific">Artemisia annua</name>
    <name type="common">Sweet wormwood</name>
    <dbReference type="NCBI Taxonomy" id="35608"/>
    <lineage>
        <taxon>Eukaryota</taxon>
        <taxon>Viridiplantae</taxon>
        <taxon>Streptophyta</taxon>
        <taxon>Embryophyta</taxon>
        <taxon>Tracheophyta</taxon>
        <taxon>Spermatophyta</taxon>
        <taxon>Magnoliopsida</taxon>
        <taxon>eudicotyledons</taxon>
        <taxon>Gunneridae</taxon>
        <taxon>Pentapetalae</taxon>
        <taxon>asterids</taxon>
        <taxon>campanulids</taxon>
        <taxon>Asterales</taxon>
        <taxon>Asteraceae</taxon>
        <taxon>Asteroideae</taxon>
        <taxon>Anthemideae</taxon>
        <taxon>Artemisiinae</taxon>
        <taxon>Artemisia</taxon>
    </lineage>
</organism>
<dbReference type="Proteomes" id="UP000245207">
    <property type="component" value="Unassembled WGS sequence"/>
</dbReference>
<keyword evidence="3" id="KW-1185">Reference proteome</keyword>
<dbReference type="Gene3D" id="6.10.250.3450">
    <property type="match status" value="1"/>
</dbReference>
<gene>
    <name evidence="2" type="ORF">CTI12_AA267230</name>
</gene>
<dbReference type="InterPro" id="IPR045059">
    <property type="entry name" value="Ribosomal_uL29_euk"/>
</dbReference>
<dbReference type="PANTHER" id="PTHR45722">
    <property type="entry name" value="60S RIBOSOMAL PROTEIN L35"/>
    <property type="match status" value="1"/>
</dbReference>
<dbReference type="PANTHER" id="PTHR45722:SF2">
    <property type="entry name" value="LARGE RIBOSOMAL SUBUNIT PROTEIN UL29-RELATED"/>
    <property type="match status" value="1"/>
</dbReference>
<evidence type="ECO:0000313" key="3">
    <source>
        <dbReference type="Proteomes" id="UP000245207"/>
    </source>
</evidence>
<dbReference type="GO" id="GO:0003729">
    <property type="term" value="F:mRNA binding"/>
    <property type="evidence" value="ECO:0007669"/>
    <property type="project" value="TreeGrafter"/>
</dbReference>
<dbReference type="GO" id="GO:0003735">
    <property type="term" value="F:structural constituent of ribosome"/>
    <property type="evidence" value="ECO:0007669"/>
    <property type="project" value="TreeGrafter"/>
</dbReference>
<evidence type="ECO:0000256" key="1">
    <source>
        <dbReference type="SAM" id="Phobius"/>
    </source>
</evidence>
<keyword evidence="2" id="KW-0687">Ribonucleoprotein</keyword>